<keyword evidence="3" id="KW-1185">Reference proteome</keyword>
<sequence>MPTLDSYLFFDGDCAEAMRFYERTLGGKMEMMMSYAQSPEPGSCPPGDPNRVMHACVVLPDGRMLMASDSPEGMHKPMSGFALALNYPTAAEARRVFDTLANGGTVTMPMGKTFWAEAFGMLTDRFGTPWMVGGGQQGV</sequence>
<dbReference type="CDD" id="cd06588">
    <property type="entry name" value="PhnB_like"/>
    <property type="match status" value="1"/>
</dbReference>
<comment type="caution">
    <text evidence="2">The sequence shown here is derived from an EMBL/GenBank/DDBJ whole genome shotgun (WGS) entry which is preliminary data.</text>
</comment>
<dbReference type="Gene3D" id="3.10.180.10">
    <property type="entry name" value="2,3-Dihydroxybiphenyl 1,2-Dioxygenase, domain 1"/>
    <property type="match status" value="1"/>
</dbReference>
<dbReference type="InterPro" id="IPR004360">
    <property type="entry name" value="Glyas_Fos-R_dOase_dom"/>
</dbReference>
<gene>
    <name evidence="2" type="ORF">EZ313_13520</name>
</gene>
<dbReference type="Pfam" id="PF00903">
    <property type="entry name" value="Glyoxalase"/>
    <property type="match status" value="1"/>
</dbReference>
<feature type="domain" description="Glyoxalase/fosfomycin resistance/dioxygenase" evidence="1">
    <location>
        <begin position="4"/>
        <end position="131"/>
    </location>
</feature>
<evidence type="ECO:0000313" key="3">
    <source>
        <dbReference type="Proteomes" id="UP000298180"/>
    </source>
</evidence>
<protein>
    <submittedName>
        <fullName evidence="2">VOC family protein</fullName>
    </submittedName>
</protein>
<evidence type="ECO:0000259" key="1">
    <source>
        <dbReference type="Pfam" id="PF00903"/>
    </source>
</evidence>
<dbReference type="PANTHER" id="PTHR33990:SF1">
    <property type="entry name" value="PROTEIN YJDN"/>
    <property type="match status" value="1"/>
</dbReference>
<accession>A0A4Z0BSL4</accession>
<organism evidence="2 3">
    <name type="scientific">Ramlibacter henchirensis</name>
    <dbReference type="NCBI Taxonomy" id="204072"/>
    <lineage>
        <taxon>Bacteria</taxon>
        <taxon>Pseudomonadati</taxon>
        <taxon>Pseudomonadota</taxon>
        <taxon>Betaproteobacteria</taxon>
        <taxon>Burkholderiales</taxon>
        <taxon>Comamonadaceae</taxon>
        <taxon>Ramlibacter</taxon>
    </lineage>
</organism>
<proteinExistence type="predicted"/>
<dbReference type="OrthoDB" id="9795306at2"/>
<dbReference type="InterPro" id="IPR028973">
    <property type="entry name" value="PhnB-like"/>
</dbReference>
<dbReference type="RefSeq" id="WP_135263814.1">
    <property type="nucleotide sequence ID" value="NZ_SMLM01000002.1"/>
</dbReference>
<dbReference type="Proteomes" id="UP000298180">
    <property type="component" value="Unassembled WGS sequence"/>
</dbReference>
<evidence type="ECO:0000313" key="2">
    <source>
        <dbReference type="EMBL" id="TFZ02287.1"/>
    </source>
</evidence>
<dbReference type="EMBL" id="SMLM01000002">
    <property type="protein sequence ID" value="TFZ02287.1"/>
    <property type="molecule type" value="Genomic_DNA"/>
</dbReference>
<name>A0A4Z0BSL4_9BURK</name>
<reference evidence="2 3" key="1">
    <citation type="submission" date="2019-03" db="EMBL/GenBank/DDBJ databases">
        <title>Ramlibacter henchirensis DSM 14656, whole genome shotgun sequence.</title>
        <authorList>
            <person name="Zhang X."/>
            <person name="Feng G."/>
            <person name="Zhu H."/>
        </authorList>
    </citation>
    <scope>NUCLEOTIDE SEQUENCE [LARGE SCALE GENOMIC DNA]</scope>
    <source>
        <strain evidence="2 3">DSM 14656</strain>
    </source>
</reference>
<dbReference type="SUPFAM" id="SSF54593">
    <property type="entry name" value="Glyoxalase/Bleomycin resistance protein/Dihydroxybiphenyl dioxygenase"/>
    <property type="match status" value="1"/>
</dbReference>
<dbReference type="PANTHER" id="PTHR33990">
    <property type="entry name" value="PROTEIN YJDN-RELATED"/>
    <property type="match status" value="1"/>
</dbReference>
<dbReference type="AlphaFoldDB" id="A0A4Z0BSL4"/>
<dbReference type="InterPro" id="IPR029068">
    <property type="entry name" value="Glyas_Bleomycin-R_OHBP_Dase"/>
</dbReference>